<name>A0ABR1WPV4_9PEZI</name>
<protein>
    <recommendedName>
        <fullName evidence="4">Transmembrane protein</fullName>
    </recommendedName>
</protein>
<reference evidence="2 3" key="1">
    <citation type="submission" date="2023-01" db="EMBL/GenBank/DDBJ databases">
        <title>Analysis of 21 Apiospora genomes using comparative genomics revels a genus with tremendous synthesis potential of carbohydrate active enzymes and secondary metabolites.</title>
        <authorList>
            <person name="Sorensen T."/>
        </authorList>
    </citation>
    <scope>NUCLEOTIDE SEQUENCE [LARGE SCALE GENOMIC DNA]</scope>
    <source>
        <strain evidence="2 3">CBS 114990</strain>
    </source>
</reference>
<keyword evidence="3" id="KW-1185">Reference proteome</keyword>
<dbReference type="EMBL" id="JAQQWN010000005">
    <property type="protein sequence ID" value="KAK8085570.1"/>
    <property type="molecule type" value="Genomic_DNA"/>
</dbReference>
<sequence>MTSIFSPSRLIMAFPLLAITIATILTGLSIIPFYAMLYVLEIIFRVLAQRAKEQMCCVCPQQPRCPKHAKARKLARLASTIATDLEDVRSGILRWGEEVLGKFEAVEKVMKKKPLVARENK</sequence>
<organism evidence="2 3">
    <name type="scientific">Apiospora hydei</name>
    <dbReference type="NCBI Taxonomy" id="1337664"/>
    <lineage>
        <taxon>Eukaryota</taxon>
        <taxon>Fungi</taxon>
        <taxon>Dikarya</taxon>
        <taxon>Ascomycota</taxon>
        <taxon>Pezizomycotina</taxon>
        <taxon>Sordariomycetes</taxon>
        <taxon>Xylariomycetidae</taxon>
        <taxon>Amphisphaeriales</taxon>
        <taxon>Apiosporaceae</taxon>
        <taxon>Apiospora</taxon>
    </lineage>
</organism>
<evidence type="ECO:0008006" key="4">
    <source>
        <dbReference type="Google" id="ProtNLM"/>
    </source>
</evidence>
<gene>
    <name evidence="2" type="ORF">PG997_006841</name>
</gene>
<evidence type="ECO:0000313" key="3">
    <source>
        <dbReference type="Proteomes" id="UP001433268"/>
    </source>
</evidence>
<dbReference type="Proteomes" id="UP001433268">
    <property type="component" value="Unassembled WGS sequence"/>
</dbReference>
<evidence type="ECO:0000313" key="2">
    <source>
        <dbReference type="EMBL" id="KAK8085570.1"/>
    </source>
</evidence>
<keyword evidence="1" id="KW-0472">Membrane</keyword>
<dbReference type="GeneID" id="92044216"/>
<comment type="caution">
    <text evidence="2">The sequence shown here is derived from an EMBL/GenBank/DDBJ whole genome shotgun (WGS) entry which is preliminary data.</text>
</comment>
<accession>A0ABR1WPV4</accession>
<feature type="transmembrane region" description="Helical" evidence="1">
    <location>
        <begin position="12"/>
        <end position="40"/>
    </location>
</feature>
<proteinExistence type="predicted"/>
<keyword evidence="1" id="KW-0812">Transmembrane</keyword>
<evidence type="ECO:0000256" key="1">
    <source>
        <dbReference type="SAM" id="Phobius"/>
    </source>
</evidence>
<dbReference type="RefSeq" id="XP_066670079.1">
    <property type="nucleotide sequence ID" value="XM_066811156.1"/>
</dbReference>
<keyword evidence="1" id="KW-1133">Transmembrane helix</keyword>